<evidence type="ECO:0000256" key="3">
    <source>
        <dbReference type="RuleBase" id="RU362118"/>
    </source>
</evidence>
<keyword evidence="5" id="KW-1185">Reference proteome</keyword>
<evidence type="ECO:0000313" key="5">
    <source>
        <dbReference type="Proteomes" id="UP000094023"/>
    </source>
</evidence>
<dbReference type="STRING" id="1354337.M983_1075"/>
<evidence type="ECO:0000256" key="2">
    <source>
        <dbReference type="ARBA" id="ARBA00022898"/>
    </source>
</evidence>
<dbReference type="SUPFAM" id="SSF53383">
    <property type="entry name" value="PLP-dependent transferases"/>
    <property type="match status" value="1"/>
</dbReference>
<reference evidence="4 5" key="1">
    <citation type="submission" date="2016-04" db="EMBL/GenBank/DDBJ databases">
        <title>ATOL: Assembling a taxonomically balanced genome-scale reconstruction of the evolutionary history of the Enterobacteriaceae.</title>
        <authorList>
            <person name="Plunkett G.III."/>
            <person name="Neeno-Eckwall E.C."/>
            <person name="Glasner J.D."/>
            <person name="Perna N.T."/>
        </authorList>
    </citation>
    <scope>NUCLEOTIDE SEQUENCE [LARGE SCALE GENOMIC DNA]</scope>
    <source>
        <strain evidence="4 5">ATCC 19692</strain>
    </source>
</reference>
<gene>
    <name evidence="4" type="ORF">M983_1075</name>
</gene>
<comment type="cofactor">
    <cofactor evidence="1 3">
        <name>pyridoxal 5'-phosphate</name>
        <dbReference type="ChEBI" id="CHEBI:597326"/>
    </cofactor>
</comment>
<dbReference type="Proteomes" id="UP000094023">
    <property type="component" value="Unassembled WGS sequence"/>
</dbReference>
<dbReference type="InterPro" id="IPR015422">
    <property type="entry name" value="PyrdxlP-dep_Trfase_small"/>
</dbReference>
<dbReference type="Pfam" id="PF01053">
    <property type="entry name" value="Cys_Met_Meta_PP"/>
    <property type="match status" value="1"/>
</dbReference>
<dbReference type="AlphaFoldDB" id="A0A198GCF8"/>
<comment type="similarity">
    <text evidence="3">Belongs to the trans-sulfuration enzymes family.</text>
</comment>
<comment type="caution">
    <text evidence="4">The sequence shown here is derived from an EMBL/GenBank/DDBJ whole genome shotgun (WGS) entry which is preliminary data.</text>
</comment>
<evidence type="ECO:0000313" key="4">
    <source>
        <dbReference type="EMBL" id="OAT34595.1"/>
    </source>
</evidence>
<proteinExistence type="inferred from homology"/>
<evidence type="ECO:0000256" key="1">
    <source>
        <dbReference type="ARBA" id="ARBA00001933"/>
    </source>
</evidence>
<dbReference type="InterPro" id="IPR015424">
    <property type="entry name" value="PyrdxlP-dep_Trfase"/>
</dbReference>
<dbReference type="GO" id="GO:0030170">
    <property type="term" value="F:pyridoxal phosphate binding"/>
    <property type="evidence" value="ECO:0007669"/>
    <property type="project" value="InterPro"/>
</dbReference>
<dbReference type="EMBL" id="LXEN01000044">
    <property type="protein sequence ID" value="OAT34595.1"/>
    <property type="molecule type" value="Genomic_DNA"/>
</dbReference>
<keyword evidence="2 3" id="KW-0663">Pyridoxal phosphate</keyword>
<dbReference type="InterPro" id="IPR000277">
    <property type="entry name" value="Cys/Met-Metab_PyrdxlP-dep_enz"/>
</dbReference>
<dbReference type="Gene3D" id="3.90.1150.10">
    <property type="entry name" value="Aspartate Aminotransferase, domain 1"/>
    <property type="match status" value="1"/>
</dbReference>
<dbReference type="GO" id="GO:0019346">
    <property type="term" value="P:transsulfuration"/>
    <property type="evidence" value="ECO:0007669"/>
    <property type="project" value="InterPro"/>
</dbReference>
<name>A0A198GCF8_9GAMM</name>
<protein>
    <submittedName>
        <fullName evidence="4">Uncharacterized protein</fullName>
    </submittedName>
</protein>
<sequence length="60" mass="7045">MFVFICLFYHQISSENAQRVAQFLEDNPNVDTIYYPRLTSFPQYHLAKMQMRLAGGDDNV</sequence>
<accession>A0A198GCF8</accession>
<organism evidence="4 5">
    <name type="scientific">Proteus myxofaciens ATCC 19692</name>
    <dbReference type="NCBI Taxonomy" id="1354337"/>
    <lineage>
        <taxon>Bacteria</taxon>
        <taxon>Pseudomonadati</taxon>
        <taxon>Pseudomonadota</taxon>
        <taxon>Gammaproteobacteria</taxon>
        <taxon>Enterobacterales</taxon>
        <taxon>Morganellaceae</taxon>
        <taxon>Proteus</taxon>
    </lineage>
</organism>